<reference evidence="5 6" key="1">
    <citation type="submission" date="2020-08" db="EMBL/GenBank/DDBJ databases">
        <title>Exploring microbial biodiversity for novel pathways involved in the catabolism of aromatic compounds derived from lignin.</title>
        <authorList>
            <person name="Elkins J."/>
        </authorList>
    </citation>
    <scope>NUCLEOTIDE SEQUENCE [LARGE SCALE GENOMIC DNA]</scope>
    <source>
        <strain evidence="5 6">B1D3A</strain>
    </source>
</reference>
<evidence type="ECO:0000256" key="3">
    <source>
        <dbReference type="ARBA" id="ARBA00023163"/>
    </source>
</evidence>
<dbReference type="PANTHER" id="PTHR43537">
    <property type="entry name" value="TRANSCRIPTIONAL REGULATOR, GNTR FAMILY"/>
    <property type="match status" value="1"/>
</dbReference>
<dbReference type="GO" id="GO:0003677">
    <property type="term" value="F:DNA binding"/>
    <property type="evidence" value="ECO:0007669"/>
    <property type="project" value="UniProtKB-KW"/>
</dbReference>
<keyword evidence="2 5" id="KW-0238">DNA-binding</keyword>
<dbReference type="InterPro" id="IPR011711">
    <property type="entry name" value="GntR_C"/>
</dbReference>
<dbReference type="InterPro" id="IPR036390">
    <property type="entry name" value="WH_DNA-bd_sf"/>
</dbReference>
<gene>
    <name evidence="5" type="ORF">HNP60_000975</name>
</gene>
<dbReference type="RefSeq" id="WP_014075325.1">
    <property type="nucleotide sequence ID" value="NZ_JACHKA010000001.1"/>
</dbReference>
<dbReference type="PRINTS" id="PR00033">
    <property type="entry name" value="HTHASNC"/>
</dbReference>
<comment type="caution">
    <text evidence="5">The sequence shown here is derived from an EMBL/GenBank/DDBJ whole genome shotgun (WGS) entry which is preliminary data.</text>
</comment>
<sequence>MASQVTGGGEDADDRRLPRSQGFVEEVLNIIRSDIMSLRIRPDSRISIDQLARDLGVSQTPIREALSMLEAMGLVTKRRYSGYCSTPQLSRRQLDELYEVRALLEPYAARRAAQRMTQDAALRLRQLSGAMGPDRASQSYDDFARLDSELHDAVAAASGNDLIQEALARLHAHFHVFRLRRHSEVTREAFLEHEMLVEALAAGDAEGAEQAMREHIRKSYDRLIAFARE</sequence>
<dbReference type="Gene3D" id="1.20.120.530">
    <property type="entry name" value="GntR ligand-binding domain-like"/>
    <property type="match status" value="1"/>
</dbReference>
<dbReference type="InterPro" id="IPR008920">
    <property type="entry name" value="TF_FadR/GntR_C"/>
</dbReference>
<proteinExistence type="predicted"/>
<feature type="domain" description="HTH gntR-type" evidence="4">
    <location>
        <begin position="21"/>
        <end position="88"/>
    </location>
</feature>
<dbReference type="SMART" id="SM00895">
    <property type="entry name" value="FCD"/>
    <property type="match status" value="1"/>
</dbReference>
<dbReference type="PROSITE" id="PS50949">
    <property type="entry name" value="HTH_GNTR"/>
    <property type="match status" value="1"/>
</dbReference>
<protein>
    <submittedName>
        <fullName evidence="5">DNA-binding GntR family transcriptional regulator</fullName>
    </submittedName>
</protein>
<dbReference type="Proteomes" id="UP001138540">
    <property type="component" value="Unassembled WGS sequence"/>
</dbReference>
<dbReference type="CDD" id="cd07377">
    <property type="entry name" value="WHTH_GntR"/>
    <property type="match status" value="1"/>
</dbReference>
<dbReference type="SMART" id="SM00345">
    <property type="entry name" value="HTH_GNTR"/>
    <property type="match status" value="1"/>
</dbReference>
<evidence type="ECO:0000259" key="4">
    <source>
        <dbReference type="PROSITE" id="PS50949"/>
    </source>
</evidence>
<dbReference type="Gene3D" id="1.10.10.10">
    <property type="entry name" value="Winged helix-like DNA-binding domain superfamily/Winged helix DNA-binding domain"/>
    <property type="match status" value="1"/>
</dbReference>
<dbReference type="Pfam" id="PF07729">
    <property type="entry name" value="FCD"/>
    <property type="match status" value="1"/>
</dbReference>
<keyword evidence="6" id="KW-1185">Reference proteome</keyword>
<dbReference type="SUPFAM" id="SSF46785">
    <property type="entry name" value="Winged helix' DNA-binding domain"/>
    <property type="match status" value="1"/>
</dbReference>
<evidence type="ECO:0000313" key="5">
    <source>
        <dbReference type="EMBL" id="MBB5985001.1"/>
    </source>
</evidence>
<accession>A0ABR6NCJ1</accession>
<dbReference type="EMBL" id="JACHKA010000001">
    <property type="protein sequence ID" value="MBB5985001.1"/>
    <property type="molecule type" value="Genomic_DNA"/>
</dbReference>
<evidence type="ECO:0000256" key="2">
    <source>
        <dbReference type="ARBA" id="ARBA00023125"/>
    </source>
</evidence>
<keyword evidence="1" id="KW-0805">Transcription regulation</keyword>
<dbReference type="InterPro" id="IPR036388">
    <property type="entry name" value="WH-like_DNA-bd_sf"/>
</dbReference>
<dbReference type="Pfam" id="PF00392">
    <property type="entry name" value="GntR"/>
    <property type="match status" value="1"/>
</dbReference>
<dbReference type="SUPFAM" id="SSF48008">
    <property type="entry name" value="GntR ligand-binding domain-like"/>
    <property type="match status" value="1"/>
</dbReference>
<keyword evidence="3" id="KW-0804">Transcription</keyword>
<evidence type="ECO:0000256" key="1">
    <source>
        <dbReference type="ARBA" id="ARBA00023015"/>
    </source>
</evidence>
<evidence type="ECO:0000313" key="6">
    <source>
        <dbReference type="Proteomes" id="UP001138540"/>
    </source>
</evidence>
<dbReference type="InterPro" id="IPR000524">
    <property type="entry name" value="Tscrpt_reg_HTH_GntR"/>
</dbReference>
<dbReference type="InterPro" id="IPR000485">
    <property type="entry name" value="AsnC-type_HTH_dom"/>
</dbReference>
<dbReference type="PANTHER" id="PTHR43537:SF24">
    <property type="entry name" value="GLUCONATE OPERON TRANSCRIPTIONAL REPRESSOR"/>
    <property type="match status" value="1"/>
</dbReference>
<name>A0ABR6NCJ1_9SPHN</name>
<organism evidence="5 6">
    <name type="scientific">Sphingobium lignivorans</name>
    <dbReference type="NCBI Taxonomy" id="2735886"/>
    <lineage>
        <taxon>Bacteria</taxon>
        <taxon>Pseudomonadati</taxon>
        <taxon>Pseudomonadota</taxon>
        <taxon>Alphaproteobacteria</taxon>
        <taxon>Sphingomonadales</taxon>
        <taxon>Sphingomonadaceae</taxon>
        <taxon>Sphingobium</taxon>
    </lineage>
</organism>